<feature type="domain" description="Major facilitator superfamily (MFS) profile" evidence="7">
    <location>
        <begin position="288"/>
        <end position="687"/>
    </location>
</feature>
<evidence type="ECO:0000259" key="7">
    <source>
        <dbReference type="PROSITE" id="PS50850"/>
    </source>
</evidence>
<keyword evidence="3 6" id="KW-0812">Transmembrane</keyword>
<accession>A0A178MMQ2</accession>
<name>A0A178MMQ2_9PROT</name>
<protein>
    <submittedName>
        <fullName evidence="8">MFS transporter permease</fullName>
    </submittedName>
</protein>
<feature type="transmembrane region" description="Helical" evidence="6">
    <location>
        <begin position="499"/>
        <end position="524"/>
    </location>
</feature>
<keyword evidence="2" id="KW-0813">Transport</keyword>
<dbReference type="InterPro" id="IPR050930">
    <property type="entry name" value="MFS_Vesicular_Transporter"/>
</dbReference>
<feature type="transmembrane region" description="Helical" evidence="6">
    <location>
        <begin position="360"/>
        <end position="378"/>
    </location>
</feature>
<feature type="transmembrane region" description="Helical" evidence="6">
    <location>
        <begin position="9"/>
        <end position="30"/>
    </location>
</feature>
<feature type="transmembrane region" description="Helical" evidence="6">
    <location>
        <begin position="666"/>
        <end position="693"/>
    </location>
</feature>
<reference evidence="8 9" key="1">
    <citation type="submission" date="2016-04" db="EMBL/GenBank/DDBJ databases">
        <title>Draft genome sequence of freshwater magnetotactic bacteria Magnetospirillum marisnigri SP-1 and Magnetospirillum moscoviense BB-1.</title>
        <authorList>
            <person name="Koziaeva V."/>
            <person name="Dziuba M.V."/>
            <person name="Ivanov T.M."/>
            <person name="Kuznetsov B."/>
            <person name="Grouzdev D.S."/>
        </authorList>
    </citation>
    <scope>NUCLEOTIDE SEQUENCE [LARGE SCALE GENOMIC DNA]</scope>
    <source>
        <strain evidence="8 9">BB-1</strain>
    </source>
</reference>
<evidence type="ECO:0000256" key="3">
    <source>
        <dbReference type="ARBA" id="ARBA00022692"/>
    </source>
</evidence>
<evidence type="ECO:0000256" key="2">
    <source>
        <dbReference type="ARBA" id="ARBA00022448"/>
    </source>
</evidence>
<dbReference type="GO" id="GO:0016020">
    <property type="term" value="C:membrane"/>
    <property type="evidence" value="ECO:0007669"/>
    <property type="project" value="UniProtKB-SubCell"/>
</dbReference>
<feature type="transmembrane region" description="Helical" evidence="6">
    <location>
        <begin position="334"/>
        <end position="353"/>
    </location>
</feature>
<comment type="caution">
    <text evidence="8">The sequence shown here is derived from an EMBL/GenBank/DDBJ whole genome shotgun (WGS) entry which is preliminary data.</text>
</comment>
<dbReference type="InterPro" id="IPR011701">
    <property type="entry name" value="MFS"/>
</dbReference>
<dbReference type="InterPro" id="IPR036259">
    <property type="entry name" value="MFS_trans_sf"/>
</dbReference>
<evidence type="ECO:0000313" key="8">
    <source>
        <dbReference type="EMBL" id="OAN50050.1"/>
    </source>
</evidence>
<feature type="transmembrane region" description="Helical" evidence="6">
    <location>
        <begin position="592"/>
        <end position="621"/>
    </location>
</feature>
<evidence type="ECO:0000256" key="1">
    <source>
        <dbReference type="ARBA" id="ARBA00004141"/>
    </source>
</evidence>
<dbReference type="Pfam" id="PF07690">
    <property type="entry name" value="MFS_1"/>
    <property type="match status" value="1"/>
</dbReference>
<dbReference type="Proteomes" id="UP000078543">
    <property type="component" value="Unassembled WGS sequence"/>
</dbReference>
<dbReference type="SUPFAM" id="SSF103473">
    <property type="entry name" value="MFS general substrate transporter"/>
    <property type="match status" value="1"/>
</dbReference>
<feature type="transmembrane region" description="Helical" evidence="6">
    <location>
        <begin position="567"/>
        <end position="586"/>
    </location>
</feature>
<feature type="transmembrane region" description="Helical" evidence="6">
    <location>
        <begin position="419"/>
        <end position="440"/>
    </location>
</feature>
<feature type="transmembrane region" description="Helical" evidence="6">
    <location>
        <begin position="163"/>
        <end position="188"/>
    </location>
</feature>
<dbReference type="AlphaFoldDB" id="A0A178MMQ2"/>
<evidence type="ECO:0000256" key="4">
    <source>
        <dbReference type="ARBA" id="ARBA00022989"/>
    </source>
</evidence>
<dbReference type="PROSITE" id="PS50850">
    <property type="entry name" value="MFS"/>
    <property type="match status" value="1"/>
</dbReference>
<dbReference type="STRING" id="1437059.A6A05_02225"/>
<keyword evidence="4 6" id="KW-1133">Transmembrane helix</keyword>
<feature type="transmembrane region" description="Helical" evidence="6">
    <location>
        <begin position="446"/>
        <end position="464"/>
    </location>
</feature>
<dbReference type="OrthoDB" id="7786710at2"/>
<feature type="transmembrane region" description="Helical" evidence="6">
    <location>
        <begin position="384"/>
        <end position="407"/>
    </location>
</feature>
<keyword evidence="9" id="KW-1185">Reference proteome</keyword>
<dbReference type="GO" id="GO:0022857">
    <property type="term" value="F:transmembrane transporter activity"/>
    <property type="evidence" value="ECO:0007669"/>
    <property type="project" value="InterPro"/>
</dbReference>
<organism evidence="8 9">
    <name type="scientific">Magnetospirillum moscoviense</name>
    <dbReference type="NCBI Taxonomy" id="1437059"/>
    <lineage>
        <taxon>Bacteria</taxon>
        <taxon>Pseudomonadati</taxon>
        <taxon>Pseudomonadota</taxon>
        <taxon>Alphaproteobacteria</taxon>
        <taxon>Rhodospirillales</taxon>
        <taxon>Rhodospirillaceae</taxon>
        <taxon>Magnetospirillum</taxon>
    </lineage>
</organism>
<feature type="transmembrane region" description="Helical" evidence="6">
    <location>
        <begin position="294"/>
        <end position="314"/>
    </location>
</feature>
<comment type="subcellular location">
    <subcellularLocation>
        <location evidence="1">Membrane</location>
        <topology evidence="1">Multi-pass membrane protein</topology>
    </subcellularLocation>
</comment>
<evidence type="ECO:0000313" key="9">
    <source>
        <dbReference type="Proteomes" id="UP000078543"/>
    </source>
</evidence>
<sequence length="698" mass="74758">MRLDRSRPLLVRLFVLAILILVPPVAMITFRALGEFERGMVPELDKKAAAIGRDITAQVERAVELGIPIDHLVGVDEFFRPVLMANPELRYLAISAPDGRVLFVTGAPSADLEPHYREAGQATNLTIGDFLDLALPVQSKGERVAAVHVGFDQGYIASRLSDIFYDIAVVLVASLIVAFEILLFVVFFNVTGPMKLVGLVVDRARRGDFSHVAGGLSGDEVGHFVRTLSTTIRRADDQYRSLMAYIDEVRAAHFDKSVVERVAEIADRVKFLYRFAESGRPAVLRERLATDIRLPLFLFVFAEEMGRAFMPLYAREFGQSTGLFTTEMLMALPITMFMVGITVASPWAGSVIARLGTRRVFLTGLIPAAGGYFLTAFADSVVQLIVLRIVSGLGYALVTVACQTYISRATLEGKRAQGLGIYVGAVLTASICGTAMGGVLAERVGFDATFVVSAVLAAISGWLVHRLLDPGAEGGKAADDGDGSASDKSLFSLFANWRFTALLLFAAVPAKMALTGFLFFLVPVILWRAEMSLPEIGRTIVLYPLIMAILSAVSARISDLTGWRTGLVAIGGLIGGLGLLLPLPQLGLEPSMAVALAIIALGVSHGLSASPQLALVPDLCWIECHTFGRTRVLALVRTVERLGSIVGPVLAAAFIPIWGLTGAVVALGGVVLVLSVIFVVCSFAFGSGLHLVAEEDGE</sequence>
<dbReference type="Gene3D" id="1.20.1250.20">
    <property type="entry name" value="MFS general substrate transporter like domains"/>
    <property type="match status" value="1"/>
</dbReference>
<dbReference type="PANTHER" id="PTHR23506">
    <property type="entry name" value="GH10249P"/>
    <property type="match status" value="1"/>
</dbReference>
<evidence type="ECO:0000256" key="5">
    <source>
        <dbReference type="ARBA" id="ARBA00023136"/>
    </source>
</evidence>
<dbReference type="InterPro" id="IPR020846">
    <property type="entry name" value="MFS_dom"/>
</dbReference>
<gene>
    <name evidence="8" type="ORF">A6A05_02225</name>
</gene>
<keyword evidence="5 6" id="KW-0472">Membrane</keyword>
<feature type="transmembrane region" description="Helical" evidence="6">
    <location>
        <begin position="642"/>
        <end position="660"/>
    </location>
</feature>
<dbReference type="RefSeq" id="WP_068500799.1">
    <property type="nucleotide sequence ID" value="NZ_LWQU01000141.1"/>
</dbReference>
<feature type="transmembrane region" description="Helical" evidence="6">
    <location>
        <begin position="536"/>
        <end position="555"/>
    </location>
</feature>
<dbReference type="EMBL" id="LWQU01000141">
    <property type="protein sequence ID" value="OAN50050.1"/>
    <property type="molecule type" value="Genomic_DNA"/>
</dbReference>
<evidence type="ECO:0000256" key="6">
    <source>
        <dbReference type="SAM" id="Phobius"/>
    </source>
</evidence>
<proteinExistence type="predicted"/>
<dbReference type="PANTHER" id="PTHR23506:SF23">
    <property type="entry name" value="GH10249P"/>
    <property type="match status" value="1"/>
</dbReference>